<dbReference type="Gene3D" id="2.130.10.10">
    <property type="entry name" value="YVTN repeat-like/Quinoprotein amine dehydrogenase"/>
    <property type="match status" value="2"/>
</dbReference>
<dbReference type="SUPFAM" id="SSF50978">
    <property type="entry name" value="WD40 repeat-like"/>
    <property type="match status" value="1"/>
</dbReference>
<dbReference type="CDD" id="cd00200">
    <property type="entry name" value="WD40"/>
    <property type="match status" value="1"/>
</dbReference>
<organism evidence="6 7">
    <name type="scientific">Urbifossiella limnaea</name>
    <dbReference type="NCBI Taxonomy" id="2528023"/>
    <lineage>
        <taxon>Bacteria</taxon>
        <taxon>Pseudomonadati</taxon>
        <taxon>Planctomycetota</taxon>
        <taxon>Planctomycetia</taxon>
        <taxon>Gemmatales</taxon>
        <taxon>Gemmataceae</taxon>
        <taxon>Urbifossiella</taxon>
    </lineage>
</organism>
<dbReference type="Pfam" id="PF07635">
    <property type="entry name" value="PSCyt1"/>
    <property type="match status" value="1"/>
</dbReference>
<evidence type="ECO:0000313" key="7">
    <source>
        <dbReference type="Proteomes" id="UP000319576"/>
    </source>
</evidence>
<feature type="domain" description="Cytochrome C Planctomycete-type" evidence="5">
    <location>
        <begin position="36"/>
        <end position="98"/>
    </location>
</feature>
<feature type="signal peptide" evidence="4">
    <location>
        <begin position="1"/>
        <end position="20"/>
    </location>
</feature>
<dbReference type="InterPro" id="IPR001680">
    <property type="entry name" value="WD40_rpt"/>
</dbReference>
<keyword evidence="2" id="KW-0677">Repeat</keyword>
<feature type="repeat" description="WD" evidence="3">
    <location>
        <begin position="300"/>
        <end position="341"/>
    </location>
</feature>
<feature type="repeat" description="WD" evidence="3">
    <location>
        <begin position="342"/>
        <end position="383"/>
    </location>
</feature>
<dbReference type="InterPro" id="IPR011429">
    <property type="entry name" value="Cyt_c_Planctomycete-type"/>
</dbReference>
<sequence precursor="true">MPRLLLAAAAVALLAPAGRADPTYWTDVRPILRKHCTVCHAERKLAEPDVSAGLALDKPDLIRAGGKKGTVPVVVPGQPDKSLLVTLLTTKDKKRAMPLDADPLAAADVATLRRWVELGMPEGTRPKDTEAVASIPTVAVRKLPVTFATKAVLPKDAKQPGPIDFTLPVGPLPPVAAVAFSPDGKLLATGSYGRVTVWELAKAAPAKVLTNVLGAVNDLRFSPDGKLLAVSGGQPSARGDLRLFATADWSLVAALGGHLDTVSAAAWSADGKRLVSASFDKTVRLWDVADVRAPKVRHTFTGHSDFVYAVAFAPGGEWYATASKDRTSRLVDAATGKSLFTLSGNADEVLAVAVKADGTQVFTSGLESAVKVWDAKTAEKLKQGAGPTGGTHELAADGKLVAAAGADGTVRVFADAAVLKVLNGGSPVFAVAIDPSGKRVAAGSADGLVRLWDAAEGRLLATLWGGADGWVAFTPEGHVSAADGLAARASWRAGGRPLTEAKWLAPLAAPAEVARAARGGKVDGPAFPK</sequence>
<evidence type="ECO:0000313" key="6">
    <source>
        <dbReference type="EMBL" id="QDU18242.1"/>
    </source>
</evidence>
<gene>
    <name evidence="6" type="ORF">ETAA1_01250</name>
</gene>
<feature type="repeat" description="WD" evidence="3">
    <location>
        <begin position="255"/>
        <end position="296"/>
    </location>
</feature>
<dbReference type="RefSeq" id="WP_145233382.1">
    <property type="nucleotide sequence ID" value="NZ_CP036273.1"/>
</dbReference>
<feature type="chain" id="PRO_5022111310" evidence="4">
    <location>
        <begin position="21"/>
        <end position="529"/>
    </location>
</feature>
<dbReference type="PRINTS" id="PR00320">
    <property type="entry name" value="GPROTEINBRPT"/>
</dbReference>
<dbReference type="PROSITE" id="PS50082">
    <property type="entry name" value="WD_REPEATS_2"/>
    <property type="match status" value="4"/>
</dbReference>
<feature type="repeat" description="WD" evidence="3">
    <location>
        <begin position="421"/>
        <end position="462"/>
    </location>
</feature>
<dbReference type="Proteomes" id="UP000319576">
    <property type="component" value="Chromosome"/>
</dbReference>
<dbReference type="PANTHER" id="PTHR19848:SF8">
    <property type="entry name" value="F-BOX AND WD REPEAT DOMAIN CONTAINING 7"/>
    <property type="match status" value="1"/>
</dbReference>
<dbReference type="PANTHER" id="PTHR19848">
    <property type="entry name" value="WD40 REPEAT PROTEIN"/>
    <property type="match status" value="1"/>
</dbReference>
<evidence type="ECO:0000256" key="1">
    <source>
        <dbReference type="ARBA" id="ARBA00022574"/>
    </source>
</evidence>
<dbReference type="InterPro" id="IPR019775">
    <property type="entry name" value="WD40_repeat_CS"/>
</dbReference>
<protein>
    <submittedName>
        <fullName evidence="6">Translocation protein TolB</fullName>
    </submittedName>
</protein>
<dbReference type="InterPro" id="IPR015943">
    <property type="entry name" value="WD40/YVTN_repeat-like_dom_sf"/>
</dbReference>
<proteinExistence type="predicted"/>
<evidence type="ECO:0000256" key="3">
    <source>
        <dbReference type="PROSITE-ProRule" id="PRU00221"/>
    </source>
</evidence>
<dbReference type="InterPro" id="IPR020472">
    <property type="entry name" value="WD40_PAC1"/>
</dbReference>
<dbReference type="KEGG" id="uli:ETAA1_01250"/>
<keyword evidence="7" id="KW-1185">Reference proteome</keyword>
<dbReference type="PROSITE" id="PS00678">
    <property type="entry name" value="WD_REPEATS_1"/>
    <property type="match status" value="1"/>
</dbReference>
<name>A0A517XL50_9BACT</name>
<dbReference type="InterPro" id="IPR036322">
    <property type="entry name" value="WD40_repeat_dom_sf"/>
</dbReference>
<accession>A0A517XL50</accession>
<reference evidence="6 7" key="1">
    <citation type="submission" date="2019-02" db="EMBL/GenBank/DDBJ databases">
        <title>Deep-cultivation of Planctomycetes and their phenomic and genomic characterization uncovers novel biology.</title>
        <authorList>
            <person name="Wiegand S."/>
            <person name="Jogler M."/>
            <person name="Boedeker C."/>
            <person name="Pinto D."/>
            <person name="Vollmers J."/>
            <person name="Rivas-Marin E."/>
            <person name="Kohn T."/>
            <person name="Peeters S.H."/>
            <person name="Heuer A."/>
            <person name="Rast P."/>
            <person name="Oberbeckmann S."/>
            <person name="Bunk B."/>
            <person name="Jeske O."/>
            <person name="Meyerdierks A."/>
            <person name="Storesund J.E."/>
            <person name="Kallscheuer N."/>
            <person name="Luecker S."/>
            <person name="Lage O.M."/>
            <person name="Pohl T."/>
            <person name="Merkel B.J."/>
            <person name="Hornburger P."/>
            <person name="Mueller R.-W."/>
            <person name="Bruemmer F."/>
            <person name="Labrenz M."/>
            <person name="Spormann A.M."/>
            <person name="Op den Camp H."/>
            <person name="Overmann J."/>
            <person name="Amann R."/>
            <person name="Jetten M.S.M."/>
            <person name="Mascher T."/>
            <person name="Medema M.H."/>
            <person name="Devos D.P."/>
            <person name="Kaster A.-K."/>
            <person name="Ovreas L."/>
            <person name="Rohde M."/>
            <person name="Galperin M.Y."/>
            <person name="Jogler C."/>
        </authorList>
    </citation>
    <scope>NUCLEOTIDE SEQUENCE [LARGE SCALE GENOMIC DNA]</scope>
    <source>
        <strain evidence="6 7">ETA_A1</strain>
    </source>
</reference>
<dbReference type="SMART" id="SM00320">
    <property type="entry name" value="WD40"/>
    <property type="match status" value="7"/>
</dbReference>
<evidence type="ECO:0000256" key="2">
    <source>
        <dbReference type="ARBA" id="ARBA00022737"/>
    </source>
</evidence>
<dbReference type="OrthoDB" id="253904at2"/>
<dbReference type="PROSITE" id="PS50294">
    <property type="entry name" value="WD_REPEATS_REGION"/>
    <property type="match status" value="3"/>
</dbReference>
<keyword evidence="4" id="KW-0732">Signal</keyword>
<evidence type="ECO:0000259" key="5">
    <source>
        <dbReference type="Pfam" id="PF07635"/>
    </source>
</evidence>
<dbReference type="EMBL" id="CP036273">
    <property type="protein sequence ID" value="QDU18242.1"/>
    <property type="molecule type" value="Genomic_DNA"/>
</dbReference>
<evidence type="ECO:0000256" key="4">
    <source>
        <dbReference type="SAM" id="SignalP"/>
    </source>
</evidence>
<keyword evidence="1 3" id="KW-0853">WD repeat</keyword>
<dbReference type="Pfam" id="PF00400">
    <property type="entry name" value="WD40"/>
    <property type="match status" value="6"/>
</dbReference>
<dbReference type="AlphaFoldDB" id="A0A517XL50"/>